<evidence type="ECO:0000256" key="1">
    <source>
        <dbReference type="SAM" id="MobiDB-lite"/>
    </source>
</evidence>
<feature type="compositionally biased region" description="Polar residues" evidence="1">
    <location>
        <begin position="247"/>
        <end position="258"/>
    </location>
</feature>
<gene>
    <name evidence="3" type="ORF">TCE0_033r09242</name>
</gene>
<feature type="compositionally biased region" description="Acidic residues" evidence="1">
    <location>
        <begin position="375"/>
        <end position="386"/>
    </location>
</feature>
<feature type="domain" description="Inner kinetochore subunit AME1" evidence="2">
    <location>
        <begin position="513"/>
        <end position="749"/>
    </location>
</feature>
<dbReference type="Proteomes" id="UP000053095">
    <property type="component" value="Unassembled WGS sequence"/>
</dbReference>
<evidence type="ECO:0000259" key="2">
    <source>
        <dbReference type="Pfam" id="PF20994"/>
    </source>
</evidence>
<protein>
    <recommendedName>
        <fullName evidence="2">Inner kinetochore subunit AME1 domain-containing protein</fullName>
    </recommendedName>
</protein>
<dbReference type="AlphaFoldDB" id="A0A6V8HBL0"/>
<organism evidence="3 4">
    <name type="scientific">Talaromyces pinophilus</name>
    <name type="common">Penicillium pinophilum</name>
    <dbReference type="NCBI Taxonomy" id="128442"/>
    <lineage>
        <taxon>Eukaryota</taxon>
        <taxon>Fungi</taxon>
        <taxon>Dikarya</taxon>
        <taxon>Ascomycota</taxon>
        <taxon>Pezizomycotina</taxon>
        <taxon>Eurotiomycetes</taxon>
        <taxon>Eurotiomycetidae</taxon>
        <taxon>Eurotiales</taxon>
        <taxon>Trichocomaceae</taxon>
        <taxon>Talaromyces</taxon>
        <taxon>Talaromyces sect. Talaromyces</taxon>
    </lineage>
</organism>
<evidence type="ECO:0000313" key="3">
    <source>
        <dbReference type="EMBL" id="GAM38486.1"/>
    </source>
</evidence>
<proteinExistence type="predicted"/>
<keyword evidence="4" id="KW-1185">Reference proteome</keyword>
<feature type="region of interest" description="Disordered" evidence="1">
    <location>
        <begin position="156"/>
        <end position="519"/>
    </location>
</feature>
<feature type="compositionally biased region" description="Basic and acidic residues" evidence="1">
    <location>
        <begin position="502"/>
        <end position="515"/>
    </location>
</feature>
<accession>A0A6V8HBL0</accession>
<dbReference type="EMBL" id="DF933829">
    <property type="protein sequence ID" value="GAM38486.1"/>
    <property type="molecule type" value="Genomic_DNA"/>
</dbReference>
<feature type="compositionally biased region" description="Basic and acidic residues" evidence="1">
    <location>
        <begin position="436"/>
        <end position="450"/>
    </location>
</feature>
<feature type="compositionally biased region" description="Basic and acidic residues" evidence="1">
    <location>
        <begin position="411"/>
        <end position="422"/>
    </location>
</feature>
<reference evidence="4" key="1">
    <citation type="journal article" date="2015" name="Genome Announc.">
        <title>Draft genome sequence of Talaromyces cellulolyticus strain Y-94, a source of lignocellulosic biomass-degrading enzymes.</title>
        <authorList>
            <person name="Fujii T."/>
            <person name="Koike H."/>
            <person name="Sawayama S."/>
            <person name="Yano S."/>
            <person name="Inoue H."/>
        </authorList>
    </citation>
    <scope>NUCLEOTIDE SEQUENCE [LARGE SCALE GENOMIC DNA]</scope>
    <source>
        <strain evidence="4">Y-94</strain>
    </source>
</reference>
<feature type="compositionally biased region" description="Polar residues" evidence="1">
    <location>
        <begin position="81"/>
        <end position="92"/>
    </location>
</feature>
<feature type="compositionally biased region" description="Basic and acidic residues" evidence="1">
    <location>
        <begin position="1"/>
        <end position="10"/>
    </location>
</feature>
<sequence>MASNRQERLQMRQRGAGTRKIQAVDFGFSFGSPTGAAPVPSISQRLESVPEATNAAASIVDTTLPDSTAPVTEQSTRETPTRILRNSTASTESPRRSDRVSIGRVSTPNNTTEEQEEGRSSKRRRISTKNDDLIRSAMLESEAIVNPSPLVIREDHVQNDEQNGVDARTEFPEVPMIDMARDEDLPETTVIEQDAEPRAIAKTSRRGRPKSTESQANGTANPKQTADQIRRHSIRQSEVNGSDPPGQENSNQDGQLSRTRGRQGLEKQSTVEIEPEVDREPEQEDRVTEPSLSKRGRRRKEPEQPETVGIEPEVNREPEQEESVPESSTTKRGRRRKEPEQPEPEQQDEDENNEPTEKASRGRRKRGRPSTAENVEADEPQEEEETAQTRSKRKGKNREREPDEGPSVVETQERVEEAQKSKDKARRKQQPQENGESSRRRGRPFLDKAQEPQPEAETTDFTETRPEASTKPVQPANRRRGRPSAGATEERTTSGQRTKRRREQDENQEPRRREGTVAITVHRLANTHILDHAVSDPSDDEQDSTDELEAVGKKFPSRNGVNAADVLCQICKEILDKHLTTLDTNIASDTANQAKRSEYARQRKTIEAYGTQLEGRLFELSELLDSNFSLGVQLKKAKREAAEMRNRLLEVRQQRHEITLRMDAVRRKHGEEENAKMSRNAINNTLHNLDLTLDRNRSRADDDDGTNDGNGVAGLEFLLRSVSENVSSAAEGSYGGLLSQVKAFNAQLEMTARKLER</sequence>
<comment type="caution">
    <text evidence="3">The sequence shown here is derived from an EMBL/GenBank/DDBJ whole genome shotgun (WGS) entry which is preliminary data.</text>
</comment>
<feature type="compositionally biased region" description="Polar residues" evidence="1">
    <location>
        <begin position="60"/>
        <end position="74"/>
    </location>
</feature>
<dbReference type="InterPro" id="IPR048743">
    <property type="entry name" value="AME1"/>
</dbReference>
<feature type="compositionally biased region" description="Polar residues" evidence="1">
    <location>
        <begin position="212"/>
        <end position="227"/>
    </location>
</feature>
<evidence type="ECO:0000313" key="4">
    <source>
        <dbReference type="Proteomes" id="UP000053095"/>
    </source>
</evidence>
<feature type="compositionally biased region" description="Acidic residues" evidence="1">
    <location>
        <begin position="341"/>
        <end position="354"/>
    </location>
</feature>
<dbReference type="Pfam" id="PF20994">
    <property type="entry name" value="CENPU"/>
    <property type="match status" value="1"/>
</dbReference>
<feature type="region of interest" description="Disordered" evidence="1">
    <location>
        <begin position="1"/>
        <end position="134"/>
    </location>
</feature>
<name>A0A6V8HBL0_TALPI</name>
<feature type="compositionally biased region" description="Basic and acidic residues" evidence="1">
    <location>
        <begin position="276"/>
        <end position="288"/>
    </location>
</feature>